<dbReference type="AlphaFoldDB" id="A0A426XP71"/>
<organism evidence="1 2">
    <name type="scientific">Ensete ventricosum</name>
    <name type="common">Abyssinian banana</name>
    <name type="synonym">Musa ensete</name>
    <dbReference type="NCBI Taxonomy" id="4639"/>
    <lineage>
        <taxon>Eukaryota</taxon>
        <taxon>Viridiplantae</taxon>
        <taxon>Streptophyta</taxon>
        <taxon>Embryophyta</taxon>
        <taxon>Tracheophyta</taxon>
        <taxon>Spermatophyta</taxon>
        <taxon>Magnoliopsida</taxon>
        <taxon>Liliopsida</taxon>
        <taxon>Zingiberales</taxon>
        <taxon>Musaceae</taxon>
        <taxon>Ensete</taxon>
    </lineage>
</organism>
<accession>A0A426XP71</accession>
<evidence type="ECO:0000313" key="2">
    <source>
        <dbReference type="Proteomes" id="UP000287651"/>
    </source>
</evidence>
<comment type="caution">
    <text evidence="1">The sequence shown here is derived from an EMBL/GenBank/DDBJ whole genome shotgun (WGS) entry which is preliminary data.</text>
</comment>
<reference evidence="1 2" key="1">
    <citation type="journal article" date="2014" name="Agronomy (Basel)">
        <title>A Draft Genome Sequence for Ensete ventricosum, the Drought-Tolerant Tree Against Hunger.</title>
        <authorList>
            <person name="Harrison J."/>
            <person name="Moore K.A."/>
            <person name="Paszkiewicz K."/>
            <person name="Jones T."/>
            <person name="Grant M."/>
            <person name="Ambacheew D."/>
            <person name="Muzemil S."/>
            <person name="Studholme D.J."/>
        </authorList>
    </citation>
    <scope>NUCLEOTIDE SEQUENCE [LARGE SCALE GENOMIC DNA]</scope>
</reference>
<protein>
    <submittedName>
        <fullName evidence="1">Uncharacterized protein</fullName>
    </submittedName>
</protein>
<dbReference type="EMBL" id="AMZH03018682">
    <property type="protein sequence ID" value="RRT41297.1"/>
    <property type="molecule type" value="Genomic_DNA"/>
</dbReference>
<gene>
    <name evidence="1" type="ORF">B296_00018067</name>
</gene>
<proteinExistence type="predicted"/>
<sequence length="265" mass="27997">MPPPYGLSPLPTVGHSRCPLLQSSFPPCCHCHCNPLSQSPPHHHPPVHVAAALSTASSSVSHRSSSPPLHHRRSLLFPFFPAPHLSPLPPIIGRCLPLFPAAVASSLPPLLCCCHPLLLLPYRCTVASPPLLVPQRIRASVVGVAAPIYRLQSHPVGAHPCFSHTTTATSASIAVAPSSAATAPILPSSSPRYCLPLPPLPQLLLLAAATLPPPSSLLHPRLQPRPPHLLSSASIPPCCRSRLQPRPPHLLPSVATSIAALPNYR</sequence>
<evidence type="ECO:0000313" key="1">
    <source>
        <dbReference type="EMBL" id="RRT41297.1"/>
    </source>
</evidence>
<dbReference type="Proteomes" id="UP000287651">
    <property type="component" value="Unassembled WGS sequence"/>
</dbReference>
<name>A0A426XP71_ENSVE</name>